<reference evidence="4 5" key="1">
    <citation type="submission" date="2021-04" db="EMBL/GenBank/DDBJ databases">
        <title>Magnetospirillum sulfuroxidans sp. nov., a facultative chemolithoautotrophic sulfur-oxidizing alphaproteobacterium isolated from freshwater sediment and proposals for Paramagetospirillum gen. nov., and Magnetospirillaceae fam. nov.</title>
        <authorList>
            <person name="Koziaeva V."/>
            <person name="Geelhoed J.S."/>
            <person name="Sorokin D.Y."/>
            <person name="Grouzdev D.S."/>
        </authorList>
    </citation>
    <scope>NUCLEOTIDE SEQUENCE [LARGE SCALE GENOMIC DNA]</scope>
    <source>
        <strain evidence="4 5">J10</strain>
    </source>
</reference>
<dbReference type="Pfam" id="PF00106">
    <property type="entry name" value="adh_short"/>
    <property type="match status" value="1"/>
</dbReference>
<evidence type="ECO:0000256" key="1">
    <source>
        <dbReference type="ARBA" id="ARBA00006484"/>
    </source>
</evidence>
<dbReference type="PANTHER" id="PTHR44196:SF1">
    <property type="entry name" value="DEHYDROGENASE_REDUCTASE SDR FAMILY MEMBER 7B"/>
    <property type="match status" value="1"/>
</dbReference>
<gene>
    <name evidence="4" type="ORF">KEC16_02400</name>
</gene>
<evidence type="ECO:0000313" key="4">
    <source>
        <dbReference type="EMBL" id="MBR9970562.1"/>
    </source>
</evidence>
<evidence type="ECO:0000313" key="5">
    <source>
        <dbReference type="Proteomes" id="UP000680714"/>
    </source>
</evidence>
<dbReference type="PROSITE" id="PS00061">
    <property type="entry name" value="ADH_SHORT"/>
    <property type="match status" value="1"/>
</dbReference>
<dbReference type="Proteomes" id="UP000680714">
    <property type="component" value="Unassembled WGS sequence"/>
</dbReference>
<dbReference type="InterPro" id="IPR002347">
    <property type="entry name" value="SDR_fam"/>
</dbReference>
<name>A0ABS5I806_9PROT</name>
<dbReference type="Gene3D" id="3.40.50.720">
    <property type="entry name" value="NAD(P)-binding Rossmann-like Domain"/>
    <property type="match status" value="1"/>
</dbReference>
<evidence type="ECO:0000256" key="3">
    <source>
        <dbReference type="RuleBase" id="RU000363"/>
    </source>
</evidence>
<accession>A0ABS5I806</accession>
<dbReference type="InterPro" id="IPR020904">
    <property type="entry name" value="Sc_DH/Rdtase_CS"/>
</dbReference>
<dbReference type="PANTHER" id="PTHR44196">
    <property type="entry name" value="DEHYDROGENASE/REDUCTASE SDR FAMILY MEMBER 7B"/>
    <property type="match status" value="1"/>
</dbReference>
<proteinExistence type="inferred from homology"/>
<keyword evidence="5" id="KW-1185">Reference proteome</keyword>
<comment type="caution">
    <text evidence="4">The sequence shown here is derived from an EMBL/GenBank/DDBJ whole genome shotgun (WGS) entry which is preliminary data.</text>
</comment>
<comment type="similarity">
    <text evidence="1 3">Belongs to the short-chain dehydrogenases/reductases (SDR) family.</text>
</comment>
<dbReference type="PRINTS" id="PR00081">
    <property type="entry name" value="GDHRDH"/>
</dbReference>
<sequence>MQLDGITALVTGAGSGIGRAIAVELSRRGVRLILLGRTRDGLEQTQALLSAPDGATIMCLDLACPQGRDGIAEKVATLTGRLDLLVNNAGIVDAGPLASQSEDSWRRMIEVNLLAPMSITRQLLPLLRSSGCGRVVNVGSMFGDIAFPFFAAYSATKFGLRGWSEALRRELADQAIGVTYCAPRGTRTPAAAGFAAYAEAFAMRMDPPEDVARAIVDGIARDARDIYPGGVERLFLLAQRLLPSQVDKGIRDQMRTALKSGLVRLSSALPIKLS</sequence>
<dbReference type="CDD" id="cd05233">
    <property type="entry name" value="SDR_c"/>
    <property type="match status" value="1"/>
</dbReference>
<keyword evidence="2" id="KW-0560">Oxidoreductase</keyword>
<dbReference type="SUPFAM" id="SSF51735">
    <property type="entry name" value="NAD(P)-binding Rossmann-fold domains"/>
    <property type="match status" value="1"/>
</dbReference>
<protein>
    <submittedName>
        <fullName evidence="4">SDR family NAD(P)-dependent oxidoreductase</fullName>
    </submittedName>
</protein>
<evidence type="ECO:0000256" key="2">
    <source>
        <dbReference type="ARBA" id="ARBA00023002"/>
    </source>
</evidence>
<dbReference type="EMBL" id="JAGTUF010000001">
    <property type="protein sequence ID" value="MBR9970562.1"/>
    <property type="molecule type" value="Genomic_DNA"/>
</dbReference>
<dbReference type="RefSeq" id="WP_211546050.1">
    <property type="nucleotide sequence ID" value="NZ_JAGTUF010000001.1"/>
</dbReference>
<organism evidence="4 5">
    <name type="scientific">Magnetospirillum sulfuroxidans</name>
    <dbReference type="NCBI Taxonomy" id="611300"/>
    <lineage>
        <taxon>Bacteria</taxon>
        <taxon>Pseudomonadati</taxon>
        <taxon>Pseudomonadota</taxon>
        <taxon>Alphaproteobacteria</taxon>
        <taxon>Rhodospirillales</taxon>
        <taxon>Rhodospirillaceae</taxon>
        <taxon>Magnetospirillum</taxon>
    </lineage>
</organism>
<dbReference type="InterPro" id="IPR036291">
    <property type="entry name" value="NAD(P)-bd_dom_sf"/>
</dbReference>
<dbReference type="PRINTS" id="PR00080">
    <property type="entry name" value="SDRFAMILY"/>
</dbReference>